<evidence type="ECO:0000256" key="7">
    <source>
        <dbReference type="ARBA" id="ARBA00023288"/>
    </source>
</evidence>
<keyword evidence="11" id="KW-1185">Reference proteome</keyword>
<evidence type="ECO:0000313" key="11">
    <source>
        <dbReference type="Proteomes" id="UP001562357"/>
    </source>
</evidence>
<proteinExistence type="predicted"/>
<dbReference type="CDD" id="cd21176">
    <property type="entry name" value="LPMO_auxiliary-like"/>
    <property type="match status" value="1"/>
</dbReference>
<evidence type="ECO:0000259" key="9">
    <source>
        <dbReference type="Pfam" id="PF20238"/>
    </source>
</evidence>
<keyword evidence="2" id="KW-1003">Cell membrane</keyword>
<keyword evidence="6" id="KW-0325">Glycoprotein</keyword>
<evidence type="ECO:0000256" key="3">
    <source>
        <dbReference type="ARBA" id="ARBA00022622"/>
    </source>
</evidence>
<dbReference type="PANTHER" id="PTHR34992:SF2">
    <property type="entry name" value="COPPER ACQUISITION FACTOR BIM1-LIKE DOMAIN-CONTAINING PROTEIN"/>
    <property type="match status" value="1"/>
</dbReference>
<keyword evidence="3" id="KW-0336">GPI-anchor</keyword>
<comment type="caution">
    <text evidence="10">The sequence shown here is derived from an EMBL/GenBank/DDBJ whole genome shotgun (WGS) entry which is preliminary data.</text>
</comment>
<evidence type="ECO:0000256" key="2">
    <source>
        <dbReference type="ARBA" id="ARBA00022475"/>
    </source>
</evidence>
<dbReference type="InterPro" id="IPR046936">
    <property type="entry name" value="BIM1-like"/>
</dbReference>
<dbReference type="Pfam" id="PF20238">
    <property type="entry name" value="BIM1-like_dom"/>
    <property type="match status" value="1"/>
</dbReference>
<feature type="chain" id="PRO_5045870067" description="Copper acquisition factor BIM1-like domain-containing protein" evidence="8">
    <location>
        <begin position="19"/>
        <end position="220"/>
    </location>
</feature>
<feature type="signal peptide" evidence="8">
    <location>
        <begin position="1"/>
        <end position="18"/>
    </location>
</feature>
<reference evidence="11" key="1">
    <citation type="submission" date="2024-06" db="EMBL/GenBank/DDBJ databases">
        <title>Draft Genome Sequences of Epichloe bromicola Strains Isolated from Elymus ciliaris.</title>
        <authorList>
            <consortium name="Epichloe bromicola genome sequencing consortium"/>
            <person name="Miura A."/>
            <person name="Imano S."/>
            <person name="Ashida A."/>
            <person name="Sato I."/>
            <person name="Chiba S."/>
            <person name="Tanaka A."/>
            <person name="Camagna M."/>
            <person name="Takemoto D."/>
        </authorList>
    </citation>
    <scope>NUCLEOTIDE SEQUENCE [LARGE SCALE GENOMIC DNA]</scope>
    <source>
        <strain evidence="11">DP</strain>
    </source>
</reference>
<protein>
    <recommendedName>
        <fullName evidence="9">Copper acquisition factor BIM1-like domain-containing protein</fullName>
    </recommendedName>
</protein>
<comment type="subcellular location">
    <subcellularLocation>
        <location evidence="1">Cell membrane</location>
        <topology evidence="1">Lipid-anchor</topology>
        <topology evidence="1">GPI-anchor</topology>
    </subcellularLocation>
</comment>
<keyword evidence="5" id="KW-0472">Membrane</keyword>
<evidence type="ECO:0000256" key="6">
    <source>
        <dbReference type="ARBA" id="ARBA00023180"/>
    </source>
</evidence>
<keyword evidence="4 8" id="KW-0732">Signal</keyword>
<organism evidence="10 11">
    <name type="scientific">Epichloe bromicola</name>
    <dbReference type="NCBI Taxonomy" id="79588"/>
    <lineage>
        <taxon>Eukaryota</taxon>
        <taxon>Fungi</taxon>
        <taxon>Dikarya</taxon>
        <taxon>Ascomycota</taxon>
        <taxon>Pezizomycotina</taxon>
        <taxon>Sordariomycetes</taxon>
        <taxon>Hypocreomycetidae</taxon>
        <taxon>Hypocreales</taxon>
        <taxon>Clavicipitaceae</taxon>
        <taxon>Epichloe</taxon>
    </lineage>
</organism>
<gene>
    <name evidence="10" type="primary">g2689</name>
    <name evidence="10" type="ORF">EsDP_00002689</name>
</gene>
<name>A0ABQ0CLI3_9HYPO</name>
<evidence type="ECO:0000256" key="1">
    <source>
        <dbReference type="ARBA" id="ARBA00004609"/>
    </source>
</evidence>
<evidence type="ECO:0000256" key="4">
    <source>
        <dbReference type="ARBA" id="ARBA00022729"/>
    </source>
</evidence>
<evidence type="ECO:0000313" key="10">
    <source>
        <dbReference type="EMBL" id="GAB0134312.1"/>
    </source>
</evidence>
<evidence type="ECO:0000256" key="5">
    <source>
        <dbReference type="ARBA" id="ARBA00023136"/>
    </source>
</evidence>
<dbReference type="EMBL" id="BAAFGZ010000075">
    <property type="protein sequence ID" value="GAB0134312.1"/>
    <property type="molecule type" value="Genomic_DNA"/>
</dbReference>
<keyword evidence="7" id="KW-0449">Lipoprotein</keyword>
<sequence>MLSNKLVLALASARVAVAHFGLTFPPWRFDTLSEAGEAKYSQWTYPCAGVAYKTGNVTDWPIGGGSLRLDLHHAWTYVFVNLALGENATNFNVSLTPEFWNVSGKGTLCVDKLPVPVDVRDGALASLQVVTVGESGSALYNCADIRFRRDVKDPGDCASSKGLVIQKVKQQSGNGGAAGNSSTNGTAGNDTKGSAGIAVGANMVALLTAVGLASGFALGL</sequence>
<evidence type="ECO:0000256" key="8">
    <source>
        <dbReference type="SAM" id="SignalP"/>
    </source>
</evidence>
<dbReference type="InterPro" id="IPR046530">
    <property type="entry name" value="BIM1-like_dom"/>
</dbReference>
<accession>A0ABQ0CLI3</accession>
<dbReference type="PANTHER" id="PTHR34992">
    <property type="entry name" value="HYPHAL ANASTAMOSIS-7 PROTEIN"/>
    <property type="match status" value="1"/>
</dbReference>
<dbReference type="Proteomes" id="UP001562357">
    <property type="component" value="Unassembled WGS sequence"/>
</dbReference>
<feature type="domain" description="Copper acquisition factor BIM1-like" evidence="9">
    <location>
        <begin position="18"/>
        <end position="160"/>
    </location>
</feature>